<evidence type="ECO:0000313" key="2">
    <source>
        <dbReference type="Proteomes" id="UP000027093"/>
    </source>
</evidence>
<proteinExistence type="predicted"/>
<keyword evidence="2" id="KW-1185">Reference proteome</keyword>
<dbReference type="AlphaFoldDB" id="A0A060HF76"/>
<sequence length="211" mass="22922">MTAEEKLEKRILSAGSAGAKKADLRKEFGEIDAALESLVSKGQVFVDKRASAYYCFHKDHYVQSLLNTDPRFRLTYDLIKSLEETVSASNREVSRAVEALAGNISNLARLVTERAEARSVPASAAPARSISVGDFKKEFDSALANSASSIGWVELAKVRSDVCGKCGITGDDFYRLVGELTGQYQDKYELSTGGGEGVMVRGLLHGFVRCI</sequence>
<organism evidence="1 2">
    <name type="scientific">Nitrososphaera viennensis EN76</name>
    <dbReference type="NCBI Taxonomy" id="926571"/>
    <lineage>
        <taxon>Archaea</taxon>
        <taxon>Nitrososphaerota</taxon>
        <taxon>Nitrososphaeria</taxon>
        <taxon>Nitrososphaerales</taxon>
        <taxon>Nitrososphaeraceae</taxon>
        <taxon>Nitrososphaera</taxon>
    </lineage>
</organism>
<dbReference type="RefSeq" id="WP_075053513.1">
    <property type="nucleotide sequence ID" value="NZ_CP007536.1"/>
</dbReference>
<dbReference type="Proteomes" id="UP000027093">
    <property type="component" value="Chromosome"/>
</dbReference>
<dbReference type="STRING" id="926571.NVIE_000850"/>
<dbReference type="EMBL" id="CP007536">
    <property type="protein sequence ID" value="AIC14268.1"/>
    <property type="molecule type" value="Genomic_DNA"/>
</dbReference>
<dbReference type="GeneID" id="74945349"/>
<name>A0A060HF76_9ARCH</name>
<dbReference type="HOGENOM" id="CLU_1302663_0_0_2"/>
<protein>
    <submittedName>
        <fullName evidence="1">Uncharacterized protein</fullName>
    </submittedName>
</protein>
<evidence type="ECO:0000313" key="1">
    <source>
        <dbReference type="EMBL" id="AIC14268.1"/>
    </source>
</evidence>
<reference evidence="1 2" key="1">
    <citation type="journal article" date="2014" name="Int. J. Syst. Evol. Microbiol.">
        <title>Nitrososphaera viennensis gen. nov., sp. nov., an aerobic and mesophilic, ammonia-oxidizing archaeon from soil and a member of the archaeal phylum Thaumarchaeota.</title>
        <authorList>
            <person name="Stieglmeier M."/>
            <person name="Klingl A."/>
            <person name="Alves R.J."/>
            <person name="Rittmann S.K."/>
            <person name="Melcher M."/>
            <person name="Leisch N."/>
            <person name="Schleper C."/>
        </authorList>
    </citation>
    <scope>NUCLEOTIDE SEQUENCE [LARGE SCALE GENOMIC DNA]</scope>
    <source>
        <strain evidence="1">EN76</strain>
    </source>
</reference>
<accession>A0A060HF76</accession>
<dbReference type="OrthoDB" id="10005at2157"/>
<gene>
    <name evidence="1" type="ORF">NVIE_000850</name>
</gene>
<dbReference type="KEGG" id="nvn:NVIE_000850"/>